<feature type="transmembrane region" description="Helical" evidence="1">
    <location>
        <begin position="84"/>
        <end position="104"/>
    </location>
</feature>
<keyword evidence="4" id="KW-1185">Reference proteome</keyword>
<sequence length="321" mass="34884">MTQVRTALAGAQICGLMSAMTDPYALHHSFVNVAARAPQLWRVALVVVGFEVIFALSPDIMMIFLSGEAARDAYLEGTSAFGTLAQFFTFVIGCVGLVMLLNLVHGRGFWSLIGPAQSAWRNLCAVAWGVALVLLAQELLPPWYDLGSGVEVRPFARWLLLIPVTLLALLVQVGTEEMLFRGYLQQQFACLSKQRWVWMGIPSIMFGGLHYWNGNGATEGLMWALWATMLGAACADLTARSGNLGAAVGLHLANNAFAILLYGISGWAGTGVALFLFPYVDPIEYSAEISALPTPWIIFQVAGQMLSVLVMWLAARIAIRK</sequence>
<dbReference type="InterPro" id="IPR003675">
    <property type="entry name" value="Rce1/LyrA-like_dom"/>
</dbReference>
<dbReference type="Proteomes" id="UP000238007">
    <property type="component" value="Unassembled WGS sequence"/>
</dbReference>
<feature type="transmembrane region" description="Helical" evidence="1">
    <location>
        <begin position="259"/>
        <end position="277"/>
    </location>
</feature>
<organism evidence="3 4">
    <name type="scientific">Yoonia maritima</name>
    <dbReference type="NCBI Taxonomy" id="1435347"/>
    <lineage>
        <taxon>Bacteria</taxon>
        <taxon>Pseudomonadati</taxon>
        <taxon>Pseudomonadota</taxon>
        <taxon>Alphaproteobacteria</taxon>
        <taxon>Rhodobacterales</taxon>
        <taxon>Paracoccaceae</taxon>
        <taxon>Yoonia</taxon>
    </lineage>
</organism>
<dbReference type="GO" id="GO:0004175">
    <property type="term" value="F:endopeptidase activity"/>
    <property type="evidence" value="ECO:0007669"/>
    <property type="project" value="UniProtKB-ARBA"/>
</dbReference>
<dbReference type="GO" id="GO:0080120">
    <property type="term" value="P:CAAX-box protein maturation"/>
    <property type="evidence" value="ECO:0007669"/>
    <property type="project" value="UniProtKB-ARBA"/>
</dbReference>
<feature type="domain" description="CAAX prenyl protease 2/Lysostaphin resistance protein A-like" evidence="2">
    <location>
        <begin position="160"/>
        <end position="257"/>
    </location>
</feature>
<keyword evidence="1" id="KW-1133">Transmembrane helix</keyword>
<evidence type="ECO:0000259" key="2">
    <source>
        <dbReference type="Pfam" id="PF02517"/>
    </source>
</evidence>
<keyword evidence="1" id="KW-0812">Transmembrane</keyword>
<feature type="transmembrane region" description="Helical" evidence="1">
    <location>
        <begin position="156"/>
        <end position="175"/>
    </location>
</feature>
<dbReference type="AlphaFoldDB" id="A0A2T0VUP9"/>
<accession>A0A2T0VUP9</accession>
<dbReference type="EMBL" id="PVTP01000013">
    <property type="protein sequence ID" value="PRY75255.1"/>
    <property type="molecule type" value="Genomic_DNA"/>
</dbReference>
<evidence type="ECO:0000313" key="3">
    <source>
        <dbReference type="EMBL" id="PRY75255.1"/>
    </source>
</evidence>
<feature type="transmembrane region" description="Helical" evidence="1">
    <location>
        <begin position="196"/>
        <end position="214"/>
    </location>
</feature>
<dbReference type="Pfam" id="PF02517">
    <property type="entry name" value="Rce1-like"/>
    <property type="match status" value="1"/>
</dbReference>
<protein>
    <recommendedName>
        <fullName evidence="2">CAAX prenyl protease 2/Lysostaphin resistance protein A-like domain-containing protein</fullName>
    </recommendedName>
</protein>
<evidence type="ECO:0000256" key="1">
    <source>
        <dbReference type="SAM" id="Phobius"/>
    </source>
</evidence>
<reference evidence="3 4" key="1">
    <citation type="submission" date="2018-03" db="EMBL/GenBank/DDBJ databases">
        <title>Genomic Encyclopedia of Archaeal and Bacterial Type Strains, Phase II (KMG-II): from individual species to whole genera.</title>
        <authorList>
            <person name="Goeker M."/>
        </authorList>
    </citation>
    <scope>NUCLEOTIDE SEQUENCE [LARGE SCALE GENOMIC DNA]</scope>
    <source>
        <strain evidence="3 4">DSM 101533</strain>
    </source>
</reference>
<feature type="transmembrane region" description="Helical" evidence="1">
    <location>
        <begin position="43"/>
        <end position="64"/>
    </location>
</feature>
<feature type="transmembrane region" description="Helical" evidence="1">
    <location>
        <begin position="297"/>
        <end position="319"/>
    </location>
</feature>
<feature type="transmembrane region" description="Helical" evidence="1">
    <location>
        <begin position="220"/>
        <end position="239"/>
    </location>
</feature>
<keyword evidence="1" id="KW-0472">Membrane</keyword>
<comment type="caution">
    <text evidence="3">The sequence shown here is derived from an EMBL/GenBank/DDBJ whole genome shotgun (WGS) entry which is preliminary data.</text>
</comment>
<evidence type="ECO:0000313" key="4">
    <source>
        <dbReference type="Proteomes" id="UP000238007"/>
    </source>
</evidence>
<name>A0A2T0VUP9_9RHOB</name>
<feature type="transmembrane region" description="Helical" evidence="1">
    <location>
        <begin position="125"/>
        <end position="144"/>
    </location>
</feature>
<proteinExistence type="predicted"/>
<gene>
    <name evidence="3" type="ORF">CLV80_11365</name>
</gene>